<organism evidence="4 5">
    <name type="scientific">Anaerovirgula multivorans</name>
    <dbReference type="NCBI Taxonomy" id="312168"/>
    <lineage>
        <taxon>Bacteria</taxon>
        <taxon>Bacillati</taxon>
        <taxon>Bacillota</taxon>
        <taxon>Clostridia</taxon>
        <taxon>Peptostreptococcales</taxon>
        <taxon>Natronincolaceae</taxon>
        <taxon>Anaerovirgula</taxon>
    </lineage>
</organism>
<proteinExistence type="predicted"/>
<feature type="domain" description="Cobalamin synthesis G N-terminal" evidence="2">
    <location>
        <begin position="51"/>
        <end position="131"/>
    </location>
</feature>
<dbReference type="InterPro" id="IPR052553">
    <property type="entry name" value="CbiG_hydrolase"/>
</dbReference>
<dbReference type="EMBL" id="FZOJ01000010">
    <property type="protein sequence ID" value="SNS45876.1"/>
    <property type="molecule type" value="Genomic_DNA"/>
</dbReference>
<dbReference type="GO" id="GO:0016829">
    <property type="term" value="F:lyase activity"/>
    <property type="evidence" value="ECO:0007669"/>
    <property type="project" value="UniProtKB-KW"/>
</dbReference>
<gene>
    <name evidence="4" type="ORF">SAMN05446037_1010118</name>
</gene>
<evidence type="ECO:0000259" key="1">
    <source>
        <dbReference type="Pfam" id="PF01890"/>
    </source>
</evidence>
<accession>A0A239EMI1</accession>
<dbReference type="InterPro" id="IPR021745">
    <property type="entry name" value="CbiG_mid"/>
</dbReference>
<dbReference type="SUPFAM" id="SSF159672">
    <property type="entry name" value="CbiG N-terminal domain-like"/>
    <property type="match status" value="1"/>
</dbReference>
<evidence type="ECO:0000259" key="2">
    <source>
        <dbReference type="Pfam" id="PF11760"/>
    </source>
</evidence>
<dbReference type="Proteomes" id="UP000198304">
    <property type="component" value="Unassembled WGS sequence"/>
</dbReference>
<evidence type="ECO:0000313" key="5">
    <source>
        <dbReference type="Proteomes" id="UP000198304"/>
    </source>
</evidence>
<keyword evidence="4" id="KW-0456">Lyase</keyword>
<evidence type="ECO:0000259" key="3">
    <source>
        <dbReference type="Pfam" id="PF11761"/>
    </source>
</evidence>
<sequence>MKIAILSVTEGGKRMGLKLKRHLPESHLYVLSKFFKEEEDTLPIEPDLKTVVERLFPSIDYLIFIMATGIVVRSIAPYIVDKRQDPGVIVMDEKGQSVISLLSGHIGGANELTLKIASKIGANPVITTASDVQNTMAVDTLAQRLECKIYNWQLTKQITAHIVNGGEIDVFSEIRISFPLPINYHIVKNLEEISSTTYGIYIGNKAIENIEENLLQLYPQNLIIGVGCRKNTLASAVFSEIKEALRKCNRRIEAVKKIVTVDVKAEEEGLKEVTETLGIPLEIIERQQIVEIEEDFDISPFVKKTIGVGSVSEPCAYLGSQGGTMLLKKQKNHGVTISIAEEKERR</sequence>
<feature type="domain" description="CobE/GbiG C-terminal" evidence="1">
    <location>
        <begin position="222"/>
        <end position="340"/>
    </location>
</feature>
<dbReference type="InterPro" id="IPR021744">
    <property type="entry name" value="CbiG_N"/>
</dbReference>
<dbReference type="InterPro" id="IPR038029">
    <property type="entry name" value="GbiG_N_sf"/>
</dbReference>
<dbReference type="NCBIfam" id="NF004466">
    <property type="entry name" value="PRK05788.1-4"/>
    <property type="match status" value="1"/>
</dbReference>
<dbReference type="AlphaFoldDB" id="A0A239EMI1"/>
<dbReference type="PANTHER" id="PTHR37477:SF1">
    <property type="entry name" value="COBALT-PRECORRIN-5A HYDROLASE"/>
    <property type="match status" value="1"/>
</dbReference>
<name>A0A239EMI1_9FIRM</name>
<dbReference type="Gene3D" id="3.30.420.180">
    <property type="entry name" value="CobE/GbiG C-terminal domain"/>
    <property type="match status" value="1"/>
</dbReference>
<dbReference type="SUPFAM" id="SSF159664">
    <property type="entry name" value="CobE/GbiG C-terminal domain-like"/>
    <property type="match status" value="1"/>
</dbReference>
<dbReference type="RefSeq" id="WP_089283155.1">
    <property type="nucleotide sequence ID" value="NZ_FZOJ01000010.1"/>
</dbReference>
<dbReference type="Gene3D" id="3.40.50.11220">
    <property type="match status" value="1"/>
</dbReference>
<reference evidence="4 5" key="1">
    <citation type="submission" date="2017-06" db="EMBL/GenBank/DDBJ databases">
        <authorList>
            <person name="Kim H.J."/>
            <person name="Triplett B.A."/>
        </authorList>
    </citation>
    <scope>NUCLEOTIDE SEQUENCE [LARGE SCALE GENOMIC DNA]</scope>
    <source>
        <strain evidence="4 5">SCA</strain>
    </source>
</reference>
<feature type="domain" description="Cobalamin biosynthesis central region" evidence="3">
    <location>
        <begin position="137"/>
        <end position="219"/>
    </location>
</feature>
<dbReference type="PANTHER" id="PTHR37477">
    <property type="entry name" value="COBALT-PRECORRIN-5A HYDROLASE"/>
    <property type="match status" value="1"/>
</dbReference>
<dbReference type="Pfam" id="PF11761">
    <property type="entry name" value="CbiG_mid"/>
    <property type="match status" value="1"/>
</dbReference>
<dbReference type="GO" id="GO:0009236">
    <property type="term" value="P:cobalamin biosynthetic process"/>
    <property type="evidence" value="ECO:0007669"/>
    <property type="project" value="InterPro"/>
</dbReference>
<dbReference type="Pfam" id="PF11760">
    <property type="entry name" value="CbiG_N"/>
    <property type="match status" value="1"/>
</dbReference>
<dbReference type="InterPro" id="IPR036518">
    <property type="entry name" value="CobE/GbiG_C_sf"/>
</dbReference>
<protein>
    <submittedName>
        <fullName evidence="4">Cobalt-precorrin 5A acetaldehyde-lyase</fullName>
    </submittedName>
</protein>
<keyword evidence="5" id="KW-1185">Reference proteome</keyword>
<dbReference type="OrthoDB" id="9781023at2"/>
<dbReference type="Pfam" id="PF01890">
    <property type="entry name" value="CbiG_C"/>
    <property type="match status" value="1"/>
</dbReference>
<evidence type="ECO:0000313" key="4">
    <source>
        <dbReference type="EMBL" id="SNS45876.1"/>
    </source>
</evidence>
<dbReference type="InterPro" id="IPR002750">
    <property type="entry name" value="CobE/GbiG_C"/>
</dbReference>